<comment type="subcellular location">
    <subcellularLocation>
        <location evidence="1">Cell membrane</location>
        <topology evidence="1">Multi-pass membrane protein</topology>
    </subcellularLocation>
</comment>
<evidence type="ECO:0000256" key="8">
    <source>
        <dbReference type="SAM" id="MobiDB-lite"/>
    </source>
</evidence>
<gene>
    <name evidence="10" type="ORF">J2W56_000950</name>
</gene>
<feature type="transmembrane region" description="Helical" evidence="9">
    <location>
        <begin position="210"/>
        <end position="229"/>
    </location>
</feature>
<evidence type="ECO:0000256" key="9">
    <source>
        <dbReference type="SAM" id="Phobius"/>
    </source>
</evidence>
<dbReference type="PANTHER" id="PTHR30472:SF24">
    <property type="entry name" value="FERRIC ENTEROBACTIN TRANSPORT SYSTEM PERMEASE PROTEIN FEPG"/>
    <property type="match status" value="1"/>
</dbReference>
<comment type="caution">
    <text evidence="10">The sequence shown here is derived from an EMBL/GenBank/DDBJ whole genome shotgun (WGS) entry which is preliminary data.</text>
</comment>
<sequence length="427" mass="42055">MNARSDIRTSDTAGTESNTGAGTTGAEQSVDAGTEAVSGFGGDGSPSAPEATSGSVGDSRSVPDVGRSGAELTRVRPAVRIAGMSAVLRLSMLLTLLALAAAIVALFVVDISVGDYHIALGRVLDVLTGGGTRSQRYVVMESRLPRAVTALVAGAALGIAGAITQSILHNPLASPDVLGITSGASFAAVAVLAGAGGTATGIVASLGVPLAALAGGLATAALIGVLALGRNSGGDTGLSGMRFILIGIGVNALLLAGINWLVTRASLDDATRAQLWLTGSLNGADWNRTGAAAAGLVVVITIAAGSARTLAALRFGSDTTRALGVRVQTQQLVLIGAAVAAAALATAAVGPLAFVGLAAPQIARRLLRTPGEPVIGSALTGALIVVAADVAARTVVPVDLPVGLVTAAFGGPFLLLLLIRVNRKATL</sequence>
<keyword evidence="5 9" id="KW-0812">Transmembrane</keyword>
<dbReference type="PANTHER" id="PTHR30472">
    <property type="entry name" value="FERRIC ENTEROBACTIN TRANSPORT SYSTEM PERMEASE PROTEIN"/>
    <property type="match status" value="1"/>
</dbReference>
<organism evidence="10 11">
    <name type="scientific">Nocardia kruczakiae</name>
    <dbReference type="NCBI Taxonomy" id="261477"/>
    <lineage>
        <taxon>Bacteria</taxon>
        <taxon>Bacillati</taxon>
        <taxon>Actinomycetota</taxon>
        <taxon>Actinomycetes</taxon>
        <taxon>Mycobacteriales</taxon>
        <taxon>Nocardiaceae</taxon>
        <taxon>Nocardia</taxon>
    </lineage>
</organism>
<dbReference type="SUPFAM" id="SSF81345">
    <property type="entry name" value="ABC transporter involved in vitamin B12 uptake, BtuC"/>
    <property type="match status" value="1"/>
</dbReference>
<dbReference type="CDD" id="cd06550">
    <property type="entry name" value="TM_ABC_iron-siderophores_like"/>
    <property type="match status" value="1"/>
</dbReference>
<evidence type="ECO:0000256" key="2">
    <source>
        <dbReference type="ARBA" id="ARBA00007935"/>
    </source>
</evidence>
<evidence type="ECO:0000313" key="11">
    <source>
        <dbReference type="Proteomes" id="UP001251217"/>
    </source>
</evidence>
<evidence type="ECO:0000256" key="1">
    <source>
        <dbReference type="ARBA" id="ARBA00004651"/>
    </source>
</evidence>
<feature type="transmembrane region" description="Helical" evidence="9">
    <location>
        <begin position="86"/>
        <end position="109"/>
    </location>
</feature>
<dbReference type="Gene3D" id="1.10.3470.10">
    <property type="entry name" value="ABC transporter involved in vitamin B12 uptake, BtuC"/>
    <property type="match status" value="1"/>
</dbReference>
<evidence type="ECO:0000313" key="10">
    <source>
        <dbReference type="EMBL" id="MDR7167232.1"/>
    </source>
</evidence>
<dbReference type="Pfam" id="PF01032">
    <property type="entry name" value="FecCD"/>
    <property type="match status" value="1"/>
</dbReference>
<feature type="compositionally biased region" description="Polar residues" evidence="8">
    <location>
        <begin position="10"/>
        <end position="27"/>
    </location>
</feature>
<protein>
    <submittedName>
        <fullName evidence="10">Iron complex transport system permease protein</fullName>
    </submittedName>
</protein>
<dbReference type="EMBL" id="JAVDWW010000001">
    <property type="protein sequence ID" value="MDR7167232.1"/>
    <property type="molecule type" value="Genomic_DNA"/>
</dbReference>
<keyword evidence="6 9" id="KW-1133">Transmembrane helix</keyword>
<dbReference type="Proteomes" id="UP001251217">
    <property type="component" value="Unassembled WGS sequence"/>
</dbReference>
<name>A0ABU1XB11_9NOCA</name>
<feature type="transmembrane region" description="Helical" evidence="9">
    <location>
        <begin position="404"/>
        <end position="421"/>
    </location>
</feature>
<evidence type="ECO:0000256" key="5">
    <source>
        <dbReference type="ARBA" id="ARBA00022692"/>
    </source>
</evidence>
<evidence type="ECO:0000256" key="3">
    <source>
        <dbReference type="ARBA" id="ARBA00022448"/>
    </source>
</evidence>
<feature type="region of interest" description="Disordered" evidence="8">
    <location>
        <begin position="1"/>
        <end position="68"/>
    </location>
</feature>
<keyword evidence="4" id="KW-1003">Cell membrane</keyword>
<reference evidence="10 11" key="1">
    <citation type="submission" date="2023-07" db="EMBL/GenBank/DDBJ databases">
        <title>Sorghum-associated microbial communities from plants grown in Nebraska, USA.</title>
        <authorList>
            <person name="Schachtman D."/>
        </authorList>
    </citation>
    <scope>NUCLEOTIDE SEQUENCE [LARGE SCALE GENOMIC DNA]</scope>
    <source>
        <strain evidence="10 11">4272</strain>
    </source>
</reference>
<dbReference type="InterPro" id="IPR000522">
    <property type="entry name" value="ABC_transptr_permease_BtuC"/>
</dbReference>
<accession>A0ABU1XB11</accession>
<feature type="transmembrane region" description="Helical" evidence="9">
    <location>
        <begin position="332"/>
        <end position="354"/>
    </location>
</feature>
<evidence type="ECO:0000256" key="6">
    <source>
        <dbReference type="ARBA" id="ARBA00022989"/>
    </source>
</evidence>
<feature type="transmembrane region" description="Helical" evidence="9">
    <location>
        <begin position="374"/>
        <end position="392"/>
    </location>
</feature>
<proteinExistence type="inferred from homology"/>
<evidence type="ECO:0000256" key="7">
    <source>
        <dbReference type="ARBA" id="ARBA00023136"/>
    </source>
</evidence>
<comment type="similarity">
    <text evidence="2">Belongs to the binding-protein-dependent transport system permease family. FecCD subfamily.</text>
</comment>
<keyword evidence="3" id="KW-0813">Transport</keyword>
<feature type="transmembrane region" description="Helical" evidence="9">
    <location>
        <begin position="241"/>
        <end position="262"/>
    </location>
</feature>
<keyword evidence="11" id="KW-1185">Reference proteome</keyword>
<feature type="transmembrane region" description="Helical" evidence="9">
    <location>
        <begin position="291"/>
        <end position="311"/>
    </location>
</feature>
<evidence type="ECO:0000256" key="4">
    <source>
        <dbReference type="ARBA" id="ARBA00022475"/>
    </source>
</evidence>
<feature type="transmembrane region" description="Helical" evidence="9">
    <location>
        <begin position="180"/>
        <end position="204"/>
    </location>
</feature>
<dbReference type="InterPro" id="IPR037294">
    <property type="entry name" value="ABC_BtuC-like"/>
</dbReference>
<keyword evidence="7 9" id="KW-0472">Membrane</keyword>